<reference evidence="3" key="1">
    <citation type="submission" date="2007-10" db="EMBL/GenBank/DDBJ databases">
        <title>Complete sequence of chromosome of Desulforudis audaxviator MP104C.</title>
        <authorList>
            <person name="Copeland A."/>
            <person name="Lucas S."/>
            <person name="Lapidus A."/>
            <person name="Barry K."/>
            <person name="Glavina del Rio T."/>
            <person name="Dalin E."/>
            <person name="Tice H."/>
            <person name="Bruce D."/>
            <person name="Pitluck S."/>
            <person name="Lowry S.R."/>
            <person name="Larimer F."/>
            <person name="Land M.L."/>
            <person name="Hauser L."/>
            <person name="Kyrpides N."/>
            <person name="Ivanova N.N."/>
            <person name="Richardson P."/>
        </authorList>
    </citation>
    <scope>NUCLEOTIDE SEQUENCE [LARGE SCALE GENOMIC DNA]</scope>
    <source>
        <strain evidence="3">MP104C</strain>
    </source>
</reference>
<evidence type="ECO:0000313" key="3">
    <source>
        <dbReference type="Proteomes" id="UP000008544"/>
    </source>
</evidence>
<organism evidence="2 3">
    <name type="scientific">Desulforudis audaxviator (strain MP104C)</name>
    <dbReference type="NCBI Taxonomy" id="477974"/>
    <lineage>
        <taxon>Bacteria</taxon>
        <taxon>Bacillati</taxon>
        <taxon>Bacillota</taxon>
        <taxon>Clostridia</taxon>
        <taxon>Thermoanaerobacterales</taxon>
        <taxon>Candidatus Desulforudaceae</taxon>
        <taxon>Candidatus Desulforudis</taxon>
    </lineage>
</organism>
<feature type="region of interest" description="Disordered" evidence="1">
    <location>
        <begin position="78"/>
        <end position="107"/>
    </location>
</feature>
<proteinExistence type="predicted"/>
<dbReference type="RefSeq" id="WP_012301444.1">
    <property type="nucleotide sequence ID" value="NC_010424.1"/>
</dbReference>
<dbReference type="EMBL" id="CP000860">
    <property type="protein sequence ID" value="ACA58852.1"/>
    <property type="molecule type" value="Genomic_DNA"/>
</dbReference>
<dbReference type="HOGENOM" id="CLU_2205775_0_0_9"/>
<sequence length="107" mass="12119">MLSMRGPEPNPLLEAIEKAREECKEAEMMLTHAEPDFIDHAVNRINAARSQLEALIRAAKKQGLQAWAELRPLAEYRPDEDEEALKNKKPTSMGGQLKSFFRGTISR</sequence>
<dbReference type="KEGG" id="dau:Daud_0291"/>
<gene>
    <name evidence="2" type="ordered locus">Daud_0291</name>
</gene>
<dbReference type="OrthoDB" id="1809893at2"/>
<protein>
    <submittedName>
        <fullName evidence="2">Uncharacterized protein</fullName>
    </submittedName>
</protein>
<keyword evidence="3" id="KW-1185">Reference proteome</keyword>
<evidence type="ECO:0000256" key="1">
    <source>
        <dbReference type="SAM" id="MobiDB-lite"/>
    </source>
</evidence>
<dbReference type="Proteomes" id="UP000008544">
    <property type="component" value="Chromosome"/>
</dbReference>
<name>B1I0V7_DESAP</name>
<dbReference type="AlphaFoldDB" id="B1I0V7"/>
<accession>B1I0V7</accession>
<evidence type="ECO:0000313" key="2">
    <source>
        <dbReference type="EMBL" id="ACA58852.1"/>
    </source>
</evidence>
<reference evidence="2 3" key="2">
    <citation type="journal article" date="2008" name="Science">
        <title>Environmental genomics reveals a single-species ecosystem deep within Earth.</title>
        <authorList>
            <person name="Chivian D."/>
            <person name="Brodie E.L."/>
            <person name="Alm E.J."/>
            <person name="Culley D.E."/>
            <person name="Dehal P.S."/>
            <person name="Desantis T.Z."/>
            <person name="Gihring T.M."/>
            <person name="Lapidus A."/>
            <person name="Lin L.H."/>
            <person name="Lowry S.R."/>
            <person name="Moser D.P."/>
            <person name="Richardson P.M."/>
            <person name="Southam G."/>
            <person name="Wanger G."/>
            <person name="Pratt L.M."/>
            <person name="Andersen G.L."/>
            <person name="Hazen T.C."/>
            <person name="Brockman F.J."/>
            <person name="Arkin A.P."/>
            <person name="Onstott T.C."/>
        </authorList>
    </citation>
    <scope>NUCLEOTIDE SEQUENCE [LARGE SCALE GENOMIC DNA]</scope>
    <source>
        <strain evidence="2 3">MP104C</strain>
    </source>
</reference>